<dbReference type="SUPFAM" id="SSF51726">
    <property type="entry name" value="UROD/MetE-like"/>
    <property type="match status" value="1"/>
</dbReference>
<keyword evidence="5 8" id="KW-0479">Metal-binding</keyword>
<dbReference type="Gene3D" id="3.20.20.210">
    <property type="match status" value="1"/>
</dbReference>
<protein>
    <recommendedName>
        <fullName evidence="8">Methionine synthase</fullName>
        <ecNumber evidence="8">2.1.1.-</ecNumber>
    </recommendedName>
    <alternativeName>
        <fullName evidence="8">Homocysteine methyltransferase</fullName>
    </alternativeName>
</protein>
<feature type="domain" description="Cobalamin-independent methionine synthase MetE C-terminal/archaeal" evidence="9">
    <location>
        <begin position="6"/>
        <end position="313"/>
    </location>
</feature>
<reference evidence="10" key="1">
    <citation type="journal article" date="2020" name="mSystems">
        <title>Genome- and Community-Level Interaction Insights into Carbon Utilization and Element Cycling Functions of Hydrothermarchaeota in Hydrothermal Sediment.</title>
        <authorList>
            <person name="Zhou Z."/>
            <person name="Liu Y."/>
            <person name="Xu W."/>
            <person name="Pan J."/>
            <person name="Luo Z.H."/>
            <person name="Li M."/>
        </authorList>
    </citation>
    <scope>NUCLEOTIDE SEQUENCE [LARGE SCALE GENOMIC DNA]</scope>
    <source>
        <strain evidence="10">SpSt-123</strain>
    </source>
</reference>
<dbReference type="EMBL" id="DSDY01000136">
    <property type="protein sequence ID" value="HDS10847.1"/>
    <property type="molecule type" value="Genomic_DNA"/>
</dbReference>
<evidence type="ECO:0000313" key="10">
    <source>
        <dbReference type="EMBL" id="HDS10847.1"/>
    </source>
</evidence>
<proteinExistence type="inferred from homology"/>
<dbReference type="InterPro" id="IPR038071">
    <property type="entry name" value="UROD/MetE-like_sf"/>
</dbReference>
<feature type="binding site" evidence="8">
    <location>
        <position position="294"/>
    </location>
    <ligand>
        <name>Zn(2+)</name>
        <dbReference type="ChEBI" id="CHEBI:29105"/>
        <note>catalytic</note>
    </ligand>
</feature>
<comment type="cofactor">
    <cofactor evidence="8">
        <name>Zn(2+)</name>
        <dbReference type="ChEBI" id="CHEBI:29105"/>
    </cofactor>
    <text evidence="8">Binds 1 zinc ion per subunit.</text>
</comment>
<gene>
    <name evidence="8" type="primary">metE</name>
    <name evidence="10" type="ORF">ENO04_04450</name>
</gene>
<sequence length="336" mass="38972">MVLPILPTSVIGSYPKPWWLRKVKRLWEMGKADDDDLMEAENDAVIAVVREQELAGIDIPSDGEQRREEMVEYFAERLGGFKFYGPVRVWGNNYFNKPAVVDKIVYKEPITLSEYLFLRKVSTRRIVKVTITGPYTIADWSFNEYYSTKEELVKELSSIINKELKMLADNGALFIQIDEPALTTHPDEVEWALELIDRTADNINAKIGLHVCYSNYRLLMPHLDNLRNISQLLLEFANRRFTDLDILKDFPLEIGLGVIDVHSKRIESPEEVSQAIKKALNYIDADRIYINPDCGLKLMPREVARLKMENMVKGTMIVREELKKRGREITIFRTRM</sequence>
<dbReference type="InterPro" id="IPR002629">
    <property type="entry name" value="Met_Synth_C/arc"/>
</dbReference>
<dbReference type="HAMAP" id="MF_00288">
    <property type="entry name" value="MetE"/>
    <property type="match status" value="1"/>
</dbReference>
<keyword evidence="7 8" id="KW-0486">Methionine biosynthesis</keyword>
<feature type="binding site" evidence="8">
    <location>
        <position position="212"/>
    </location>
    <ligand>
        <name>Zn(2+)</name>
        <dbReference type="ChEBI" id="CHEBI:29105"/>
        <note>catalytic</note>
    </ligand>
</feature>
<evidence type="ECO:0000256" key="7">
    <source>
        <dbReference type="ARBA" id="ARBA00023167"/>
    </source>
</evidence>
<keyword evidence="3 8" id="KW-0028">Amino-acid biosynthesis</keyword>
<accession>A0A7C1HX52</accession>
<evidence type="ECO:0000256" key="6">
    <source>
        <dbReference type="ARBA" id="ARBA00022833"/>
    </source>
</evidence>
<evidence type="ECO:0000256" key="4">
    <source>
        <dbReference type="ARBA" id="ARBA00022679"/>
    </source>
</evidence>
<evidence type="ECO:0000256" key="3">
    <source>
        <dbReference type="ARBA" id="ARBA00022605"/>
    </source>
</evidence>
<dbReference type="NCBIfam" id="NF003317">
    <property type="entry name" value="PRK04326.1"/>
    <property type="match status" value="1"/>
</dbReference>
<evidence type="ECO:0000256" key="2">
    <source>
        <dbReference type="ARBA" id="ARBA00022603"/>
    </source>
</evidence>
<keyword evidence="6 8" id="KW-0862">Zinc</keyword>
<dbReference type="CDD" id="cd03311">
    <property type="entry name" value="CIMS_C_terminal_like"/>
    <property type="match status" value="1"/>
</dbReference>
<dbReference type="EC" id="2.1.1.-" evidence="8"/>
<dbReference type="UniPathway" id="UPA00051"/>
<evidence type="ECO:0000259" key="9">
    <source>
        <dbReference type="Pfam" id="PF01717"/>
    </source>
</evidence>
<dbReference type="AlphaFoldDB" id="A0A7C1HX52"/>
<name>A0A7C1HX52_9CREN</name>
<dbReference type="InterPro" id="IPR022921">
    <property type="entry name" value="MetE_arc"/>
</dbReference>
<dbReference type="GO" id="GO:0008270">
    <property type="term" value="F:zinc ion binding"/>
    <property type="evidence" value="ECO:0007669"/>
    <property type="project" value="InterPro"/>
</dbReference>
<organism evidence="10">
    <name type="scientific">Fervidicoccus fontis</name>
    <dbReference type="NCBI Taxonomy" id="683846"/>
    <lineage>
        <taxon>Archaea</taxon>
        <taxon>Thermoproteota</taxon>
        <taxon>Thermoprotei</taxon>
        <taxon>Fervidicoccales</taxon>
        <taxon>Fervidicoccaceae</taxon>
        <taxon>Fervidicoccus</taxon>
    </lineage>
</organism>
<dbReference type="PANTHER" id="PTHR30519">
    <property type="entry name" value="5-METHYLTETRAHYDROPTEROYLTRIGLUTAMATE--HOMOCYSTEINE METHYLTRANSFERASE"/>
    <property type="match status" value="1"/>
</dbReference>
<dbReference type="GO" id="GO:0003871">
    <property type="term" value="F:5-methyltetrahydropteroyltriglutamate-homocysteine S-methyltransferase activity"/>
    <property type="evidence" value="ECO:0007669"/>
    <property type="project" value="InterPro"/>
</dbReference>
<evidence type="ECO:0000256" key="1">
    <source>
        <dbReference type="ARBA" id="ARBA00007909"/>
    </source>
</evidence>
<dbReference type="Pfam" id="PF01717">
    <property type="entry name" value="Meth_synt_2"/>
    <property type="match status" value="1"/>
</dbReference>
<keyword evidence="2 8" id="KW-0489">Methyltransferase</keyword>
<comment type="pathway">
    <text evidence="8">Amino-acid biosynthesis; L-methionine biosynthesis via de novo pathway.</text>
</comment>
<feature type="binding site" evidence="8">
    <location>
        <position position="210"/>
    </location>
    <ligand>
        <name>Zn(2+)</name>
        <dbReference type="ChEBI" id="CHEBI:29105"/>
        <note>catalytic</note>
    </ligand>
</feature>
<comment type="caution">
    <text evidence="10">The sequence shown here is derived from an EMBL/GenBank/DDBJ whole genome shotgun (WGS) entry which is preliminary data.</text>
</comment>
<feature type="binding site" evidence="8">
    <location>
        <position position="235"/>
    </location>
    <ligand>
        <name>Zn(2+)</name>
        <dbReference type="ChEBI" id="CHEBI:29105"/>
        <note>catalytic</note>
    </ligand>
</feature>
<evidence type="ECO:0000256" key="5">
    <source>
        <dbReference type="ARBA" id="ARBA00022723"/>
    </source>
</evidence>
<dbReference type="GO" id="GO:0009086">
    <property type="term" value="P:methionine biosynthetic process"/>
    <property type="evidence" value="ECO:0007669"/>
    <property type="project" value="UniProtKB-UniRule"/>
</dbReference>
<keyword evidence="4 8" id="KW-0808">Transferase</keyword>
<dbReference type="GO" id="GO:0032259">
    <property type="term" value="P:methylation"/>
    <property type="evidence" value="ECO:0007669"/>
    <property type="project" value="UniProtKB-KW"/>
</dbReference>
<comment type="function">
    <text evidence="8">Catalyzes the transfer of a methyl group to L-homocysteine resulting in methionine formation. The physiological methyl donor is unknown.</text>
</comment>
<evidence type="ECO:0000256" key="8">
    <source>
        <dbReference type="HAMAP-Rule" id="MF_00288"/>
    </source>
</evidence>
<comment type="similarity">
    <text evidence="1 8">Belongs to the archaeal MetE family.</text>
</comment>